<organism evidence="1 2">
    <name type="scientific">Racocetra persica</name>
    <dbReference type="NCBI Taxonomy" id="160502"/>
    <lineage>
        <taxon>Eukaryota</taxon>
        <taxon>Fungi</taxon>
        <taxon>Fungi incertae sedis</taxon>
        <taxon>Mucoromycota</taxon>
        <taxon>Glomeromycotina</taxon>
        <taxon>Glomeromycetes</taxon>
        <taxon>Diversisporales</taxon>
        <taxon>Gigasporaceae</taxon>
        <taxon>Racocetra</taxon>
    </lineage>
</organism>
<accession>A0ACA9SQD1</accession>
<feature type="non-terminal residue" evidence="1">
    <location>
        <position position="1"/>
    </location>
</feature>
<gene>
    <name evidence="1" type="ORF">RPERSI_LOCUS33455</name>
</gene>
<keyword evidence="2" id="KW-1185">Reference proteome</keyword>
<sequence>MMQDANRHILLLIDGTTSHAVGDIDLTNIKVVTLPLRTTSKLQPIDADIIAAFKYRYRHFLLQHAIDRDEAEESDIYKVDQLTAMQWCVRAWYSIPLETITNCFHHTGLFDYKITVSTHEVYPNDEDSSVLAGWKNHSK</sequence>
<evidence type="ECO:0000313" key="2">
    <source>
        <dbReference type="Proteomes" id="UP000789920"/>
    </source>
</evidence>
<evidence type="ECO:0000313" key="1">
    <source>
        <dbReference type="EMBL" id="CAG8844991.1"/>
    </source>
</evidence>
<dbReference type="EMBL" id="CAJVQC010144853">
    <property type="protein sequence ID" value="CAG8844991.1"/>
    <property type="molecule type" value="Genomic_DNA"/>
</dbReference>
<dbReference type="Proteomes" id="UP000789920">
    <property type="component" value="Unassembled WGS sequence"/>
</dbReference>
<protein>
    <submittedName>
        <fullName evidence="1">8595_t:CDS:1</fullName>
    </submittedName>
</protein>
<proteinExistence type="predicted"/>
<name>A0ACA9SQD1_9GLOM</name>
<feature type="non-terminal residue" evidence="1">
    <location>
        <position position="139"/>
    </location>
</feature>
<comment type="caution">
    <text evidence="1">The sequence shown here is derived from an EMBL/GenBank/DDBJ whole genome shotgun (WGS) entry which is preliminary data.</text>
</comment>
<reference evidence="1" key="1">
    <citation type="submission" date="2021-06" db="EMBL/GenBank/DDBJ databases">
        <authorList>
            <person name="Kallberg Y."/>
            <person name="Tangrot J."/>
            <person name="Rosling A."/>
        </authorList>
    </citation>
    <scope>NUCLEOTIDE SEQUENCE</scope>
    <source>
        <strain evidence="1">MA461A</strain>
    </source>
</reference>